<evidence type="ECO:0000256" key="6">
    <source>
        <dbReference type="ARBA" id="ARBA00022989"/>
    </source>
</evidence>
<protein>
    <submittedName>
        <fullName evidence="10">Glycosyltransferase family 39 protein</fullName>
    </submittedName>
</protein>
<feature type="transmembrane region" description="Helical" evidence="8">
    <location>
        <begin position="99"/>
        <end position="119"/>
    </location>
</feature>
<feature type="transmembrane region" description="Helical" evidence="8">
    <location>
        <begin position="125"/>
        <end position="142"/>
    </location>
</feature>
<keyword evidence="6 8" id="KW-1133">Transmembrane helix</keyword>
<feature type="transmembrane region" description="Helical" evidence="8">
    <location>
        <begin position="178"/>
        <end position="206"/>
    </location>
</feature>
<feature type="domain" description="Glycosyltransferase RgtA/B/C/D-like" evidence="9">
    <location>
        <begin position="74"/>
        <end position="234"/>
    </location>
</feature>
<evidence type="ECO:0000256" key="7">
    <source>
        <dbReference type="ARBA" id="ARBA00023136"/>
    </source>
</evidence>
<evidence type="ECO:0000313" key="10">
    <source>
        <dbReference type="EMBL" id="MDN5204947.1"/>
    </source>
</evidence>
<evidence type="ECO:0000256" key="1">
    <source>
        <dbReference type="ARBA" id="ARBA00004651"/>
    </source>
</evidence>
<dbReference type="Pfam" id="PF13231">
    <property type="entry name" value="PMT_2"/>
    <property type="match status" value="1"/>
</dbReference>
<dbReference type="Proteomes" id="UP001172082">
    <property type="component" value="Unassembled WGS sequence"/>
</dbReference>
<feature type="transmembrane region" description="Helical" evidence="8">
    <location>
        <begin position="389"/>
        <end position="408"/>
    </location>
</feature>
<feature type="transmembrane region" description="Helical" evidence="8">
    <location>
        <begin position="328"/>
        <end position="345"/>
    </location>
</feature>
<evidence type="ECO:0000256" key="2">
    <source>
        <dbReference type="ARBA" id="ARBA00022475"/>
    </source>
</evidence>
<dbReference type="RefSeq" id="WP_346754970.1">
    <property type="nucleotide sequence ID" value="NZ_JAUJEA010000014.1"/>
</dbReference>
<proteinExistence type="predicted"/>
<evidence type="ECO:0000256" key="8">
    <source>
        <dbReference type="SAM" id="Phobius"/>
    </source>
</evidence>
<dbReference type="InterPro" id="IPR050297">
    <property type="entry name" value="LipidA_mod_glycosyltrf_83"/>
</dbReference>
<accession>A0ABT8KYD5</accession>
<keyword evidence="11" id="KW-1185">Reference proteome</keyword>
<feature type="transmembrane region" description="Helical" evidence="8">
    <location>
        <begin position="357"/>
        <end position="377"/>
    </location>
</feature>
<evidence type="ECO:0000256" key="5">
    <source>
        <dbReference type="ARBA" id="ARBA00022692"/>
    </source>
</evidence>
<comment type="caution">
    <text evidence="10">The sequence shown here is derived from an EMBL/GenBank/DDBJ whole genome shotgun (WGS) entry which is preliminary data.</text>
</comment>
<evidence type="ECO:0000313" key="11">
    <source>
        <dbReference type="Proteomes" id="UP001172082"/>
    </source>
</evidence>
<gene>
    <name evidence="10" type="ORF">QQ008_26390</name>
</gene>
<evidence type="ECO:0000256" key="4">
    <source>
        <dbReference type="ARBA" id="ARBA00022679"/>
    </source>
</evidence>
<dbReference type="PANTHER" id="PTHR33908:SF3">
    <property type="entry name" value="UNDECAPRENYL PHOSPHATE-ALPHA-4-AMINO-4-DEOXY-L-ARABINOSE ARABINOSYL TRANSFERASE"/>
    <property type="match status" value="1"/>
</dbReference>
<dbReference type="EMBL" id="JAUJEA010000014">
    <property type="protein sequence ID" value="MDN5204947.1"/>
    <property type="molecule type" value="Genomic_DNA"/>
</dbReference>
<evidence type="ECO:0000256" key="3">
    <source>
        <dbReference type="ARBA" id="ARBA00022676"/>
    </source>
</evidence>
<reference evidence="10" key="1">
    <citation type="submission" date="2023-06" db="EMBL/GenBank/DDBJ databases">
        <title>Genomic of Parafulvivirga corallium.</title>
        <authorList>
            <person name="Wang G."/>
        </authorList>
    </citation>
    <scope>NUCLEOTIDE SEQUENCE</scope>
    <source>
        <strain evidence="10">BMA10</strain>
    </source>
</reference>
<feature type="transmembrane region" description="Helical" evidence="8">
    <location>
        <begin position="218"/>
        <end position="236"/>
    </location>
</feature>
<evidence type="ECO:0000259" key="9">
    <source>
        <dbReference type="Pfam" id="PF13231"/>
    </source>
</evidence>
<feature type="transmembrane region" description="Helical" evidence="8">
    <location>
        <begin position="304"/>
        <end position="322"/>
    </location>
</feature>
<keyword evidence="3" id="KW-0328">Glycosyltransferase</keyword>
<feature type="transmembrane region" description="Helical" evidence="8">
    <location>
        <begin position="270"/>
        <end position="292"/>
    </location>
</feature>
<keyword evidence="5 8" id="KW-0812">Transmembrane</keyword>
<feature type="transmembrane region" description="Helical" evidence="8">
    <location>
        <begin position="12"/>
        <end position="32"/>
    </location>
</feature>
<sequence length="533" mass="61593">MNTIHRKTVGDLSFIGEAIKIIIIMVTSFFFFSLNVDGNMIYILDEAKNAECAREMFEQGDVIVPTFNYELRTDKPPLHYFFMMLAYQLFGVNELSARIFSAFFGMLTVLVTFLFTKKYFGERSAWLACLVLLSSLHFLLEFHLAVPDPFLIFFITATLLSFLSFFQDKDPRFLFPFYISMALGVLAKGPIAILLPGLIIFLFLIFVKKMKWSFIVRLKPFLGALLVGAIVLPWYVAVHIKTDGAWTEGFFLEHNVQRFTETKEGHGGSFFLAPVFVLIGLLPFSIFVFQSFRYAWSHKQNKGLVFCLLAVSVITLFFAVSQTRLPNYTMPAYPFLAILIGTYLADIRKRSLKHLRASLWVYLLLMLLLPLAIFFGLRSEPDMMHLWYLSLYFLVLPIGAMLALYFGYKRKPGSIITSLAVSFILMSFLFFTKIFPQVDRQNPVFSSLHLIDNSKPVVHYKRINPAYLFYLKRPIKKFNNLNELETFLAHNKEAYVISRARYIDELNDINEFKLLFKKKDLFESSTTVLLSTE</sequence>
<dbReference type="PANTHER" id="PTHR33908">
    <property type="entry name" value="MANNOSYLTRANSFERASE YKCB-RELATED"/>
    <property type="match status" value="1"/>
</dbReference>
<keyword evidence="2" id="KW-1003">Cell membrane</keyword>
<organism evidence="10 11">
    <name type="scientific">Splendidivirga corallicola</name>
    <dbReference type="NCBI Taxonomy" id="3051826"/>
    <lineage>
        <taxon>Bacteria</taxon>
        <taxon>Pseudomonadati</taxon>
        <taxon>Bacteroidota</taxon>
        <taxon>Cytophagia</taxon>
        <taxon>Cytophagales</taxon>
        <taxon>Splendidivirgaceae</taxon>
        <taxon>Splendidivirga</taxon>
    </lineage>
</organism>
<feature type="transmembrane region" description="Helical" evidence="8">
    <location>
        <begin position="415"/>
        <end position="435"/>
    </location>
</feature>
<name>A0ABT8KYD5_9BACT</name>
<keyword evidence="7 8" id="KW-0472">Membrane</keyword>
<keyword evidence="4" id="KW-0808">Transferase</keyword>
<dbReference type="InterPro" id="IPR038731">
    <property type="entry name" value="RgtA/B/C-like"/>
</dbReference>
<comment type="subcellular location">
    <subcellularLocation>
        <location evidence="1">Cell membrane</location>
        <topology evidence="1">Multi-pass membrane protein</topology>
    </subcellularLocation>
</comment>